<evidence type="ECO:0000256" key="1">
    <source>
        <dbReference type="ARBA" id="ARBA00022729"/>
    </source>
</evidence>
<sequence>MMKINRLLLCGLLLSSTSSQALTIDLRHEWLDDSKQQKDRILLSHRFDNGIGISFEDKWRSGDKNPNRPFDKMVGNGTETTLTYQYKVTPALFLQPGFAVESNTGNNIYKPSLTAGYTFSNGLYFNTRYRYEETRYSNDTSSKKTNRGEIWLGYRLNNWRLEYNYIYRHSNKILFDNARWDYEEDLKLAYNLTKHWTPFAEIGNVSVNSTSHDRQTRFRVGIQYAF</sequence>
<reference evidence="3" key="1">
    <citation type="submission" date="2024-07" db="EMBL/GenBank/DDBJ databases">
        <authorList>
            <person name="Biller S.J."/>
        </authorList>
    </citation>
    <scope>NUCLEOTIDE SEQUENCE</scope>
    <source>
        <strain evidence="3">WC2420</strain>
    </source>
</reference>
<protein>
    <submittedName>
        <fullName evidence="3">Oligogalacturonate-specific porin KdgM family protein</fullName>
    </submittedName>
</protein>
<dbReference type="Gene3D" id="2.40.160.40">
    <property type="entry name" value="monomeric porin ompg"/>
    <property type="match status" value="1"/>
</dbReference>
<dbReference type="Pfam" id="PF06178">
    <property type="entry name" value="KdgM"/>
    <property type="match status" value="1"/>
</dbReference>
<keyword evidence="1 2" id="KW-0732">Signal</keyword>
<evidence type="ECO:0000313" key="3">
    <source>
        <dbReference type="EMBL" id="XDU74833.1"/>
    </source>
</evidence>
<dbReference type="GO" id="GO:0009279">
    <property type="term" value="C:cell outer membrane"/>
    <property type="evidence" value="ECO:0007669"/>
    <property type="project" value="TreeGrafter"/>
</dbReference>
<dbReference type="GO" id="GO:0015772">
    <property type="term" value="P:oligosaccharide transport"/>
    <property type="evidence" value="ECO:0007669"/>
    <property type="project" value="TreeGrafter"/>
</dbReference>
<dbReference type="InterPro" id="IPR053713">
    <property type="entry name" value="Bact_OM_Channel_sf"/>
</dbReference>
<proteinExistence type="predicted"/>
<dbReference type="InterPro" id="IPR009331">
    <property type="entry name" value="Oligogalacturonate-sp_porin"/>
</dbReference>
<accession>A0AB39VW27</accession>
<dbReference type="EMBL" id="CP165628">
    <property type="protein sequence ID" value="XDU74833.1"/>
    <property type="molecule type" value="Genomic_DNA"/>
</dbReference>
<gene>
    <name evidence="3" type="ORF">AB3G37_07365</name>
</gene>
<feature type="chain" id="PRO_5044231496" evidence="2">
    <location>
        <begin position="22"/>
        <end position="226"/>
    </location>
</feature>
<dbReference type="GO" id="GO:0015288">
    <property type="term" value="F:porin activity"/>
    <property type="evidence" value="ECO:0007669"/>
    <property type="project" value="TreeGrafter"/>
</dbReference>
<dbReference type="AlphaFoldDB" id="A0AB39VW27"/>
<feature type="signal peptide" evidence="2">
    <location>
        <begin position="1"/>
        <end position="21"/>
    </location>
</feature>
<organism evidence="3">
    <name type="scientific">Rouxiella sp. WC2420</name>
    <dbReference type="NCBI Taxonomy" id="3234145"/>
    <lineage>
        <taxon>Bacteria</taxon>
        <taxon>Pseudomonadati</taxon>
        <taxon>Pseudomonadota</taxon>
        <taxon>Gammaproteobacteria</taxon>
        <taxon>Enterobacterales</taxon>
        <taxon>Yersiniaceae</taxon>
        <taxon>Rouxiella</taxon>
    </lineage>
</organism>
<dbReference type="PANTHER" id="PTHR38105:SF5">
    <property type="entry name" value="OUTER MEMBRANE PROTEIN"/>
    <property type="match status" value="1"/>
</dbReference>
<dbReference type="PANTHER" id="PTHR38105">
    <property type="entry name" value="OUTER MEMBRANE PROTEIN-RELATED-RELATED"/>
    <property type="match status" value="1"/>
</dbReference>
<name>A0AB39VW27_9GAMM</name>
<evidence type="ECO:0000256" key="2">
    <source>
        <dbReference type="SAM" id="SignalP"/>
    </source>
</evidence>
<dbReference type="SUPFAM" id="SSF56935">
    <property type="entry name" value="Porins"/>
    <property type="match status" value="1"/>
</dbReference>